<sequence length="319" mass="35302">MLVPYEPSIRHQRAAAPSPHPENLAEEDTVEVRFLKGRDLDMAEPRDRELVNQGVDYTFGEKIARFSRRAWEAAGSLALLRGETRPSASAQAEAVAPPARARLVEVESEDGESQEGGVRLDAMVDGEQHAGQDGGVRLDAEMPIRMDGASRPGPTNEAFADAMNDIENTVQEHARQSGGVEFITEHEFSMENVFTESESEPSSHEASPEAQTEDAATTDASPHATGSVANARMTREEWQERYGQYQEYRRSVSESVATSRSEAGGGAGGDAEEDLTFEEWWEQRSDAGEEDQQEQAQRQDGKRVMGFDEWWEQRDIGTP</sequence>
<feature type="region of interest" description="Disordered" evidence="1">
    <location>
        <begin position="185"/>
        <end position="319"/>
    </location>
</feature>
<protein>
    <submittedName>
        <fullName evidence="2">Uncharacterized protein</fullName>
    </submittedName>
</protein>
<feature type="compositionally biased region" description="Basic and acidic residues" evidence="1">
    <location>
        <begin position="297"/>
        <end position="319"/>
    </location>
</feature>
<gene>
    <name evidence="2" type="ORF">SLS60_002748</name>
</gene>
<evidence type="ECO:0000313" key="3">
    <source>
        <dbReference type="Proteomes" id="UP001521785"/>
    </source>
</evidence>
<dbReference type="Proteomes" id="UP001521785">
    <property type="component" value="Unassembled WGS sequence"/>
</dbReference>
<evidence type="ECO:0000256" key="1">
    <source>
        <dbReference type="SAM" id="MobiDB-lite"/>
    </source>
</evidence>
<feature type="region of interest" description="Disordered" evidence="1">
    <location>
        <begin position="1"/>
        <end position="28"/>
    </location>
</feature>
<reference evidence="2 3" key="1">
    <citation type="submission" date="2024-02" db="EMBL/GenBank/DDBJ databases">
        <title>De novo assembly and annotation of 12 fungi associated with fruit tree decline syndrome in Ontario, Canada.</title>
        <authorList>
            <person name="Sulman M."/>
            <person name="Ellouze W."/>
            <person name="Ilyukhin E."/>
        </authorList>
    </citation>
    <scope>NUCLEOTIDE SEQUENCE [LARGE SCALE GENOMIC DNA]</scope>
    <source>
        <strain evidence="2 3">M42-189</strain>
    </source>
</reference>
<comment type="caution">
    <text evidence="2">The sequence shown here is derived from an EMBL/GenBank/DDBJ whole genome shotgun (WGS) entry which is preliminary data.</text>
</comment>
<keyword evidence="3" id="KW-1185">Reference proteome</keyword>
<proteinExistence type="predicted"/>
<evidence type="ECO:0000313" key="2">
    <source>
        <dbReference type="EMBL" id="KAL1607810.1"/>
    </source>
</evidence>
<feature type="compositionally biased region" description="Acidic residues" evidence="1">
    <location>
        <begin position="270"/>
        <end position="280"/>
    </location>
</feature>
<organism evidence="2 3">
    <name type="scientific">Paraconiothyrium brasiliense</name>
    <dbReference type="NCBI Taxonomy" id="300254"/>
    <lineage>
        <taxon>Eukaryota</taxon>
        <taxon>Fungi</taxon>
        <taxon>Dikarya</taxon>
        <taxon>Ascomycota</taxon>
        <taxon>Pezizomycotina</taxon>
        <taxon>Dothideomycetes</taxon>
        <taxon>Pleosporomycetidae</taxon>
        <taxon>Pleosporales</taxon>
        <taxon>Massarineae</taxon>
        <taxon>Didymosphaeriaceae</taxon>
        <taxon>Paraconiothyrium</taxon>
    </lineage>
</organism>
<dbReference type="EMBL" id="JAKJXO020000003">
    <property type="protein sequence ID" value="KAL1607810.1"/>
    <property type="molecule type" value="Genomic_DNA"/>
</dbReference>
<feature type="compositionally biased region" description="Low complexity" evidence="1">
    <location>
        <begin position="208"/>
        <end position="220"/>
    </location>
</feature>
<accession>A0ABR3RTQ1</accession>
<name>A0ABR3RTQ1_9PLEO</name>